<dbReference type="GO" id="GO:0009245">
    <property type="term" value="P:lipid A biosynthetic process"/>
    <property type="evidence" value="ECO:0007669"/>
    <property type="project" value="UniProtKB-UniRule"/>
</dbReference>
<feature type="active site" description="Proton donor" evidence="12">
    <location>
        <position position="272"/>
    </location>
</feature>
<keyword evidence="7 12" id="KW-0479">Metal-binding</keyword>
<dbReference type="GO" id="GO:0016020">
    <property type="term" value="C:membrane"/>
    <property type="evidence" value="ECO:0007669"/>
    <property type="project" value="GOC"/>
</dbReference>
<dbReference type="InterPro" id="IPR015870">
    <property type="entry name" value="UDP-acyl_N-AcGlcN_deAcase_N"/>
</dbReference>
<keyword evidence="5 12" id="KW-0444">Lipid biosynthesis</keyword>
<dbReference type="GO" id="GO:0103117">
    <property type="term" value="F:UDP-3-O-acyl-N-acetylglucosamine deacetylase activity"/>
    <property type="evidence" value="ECO:0007669"/>
    <property type="project" value="UniProtKB-UniRule"/>
</dbReference>
<dbReference type="Gene3D" id="3.30.1700.10">
    <property type="entry name" value="lpxc deacetylase, domain 2"/>
    <property type="match status" value="1"/>
</dbReference>
<keyword evidence="10 12" id="KW-0443">Lipid metabolism</keyword>
<dbReference type="Proteomes" id="UP000220034">
    <property type="component" value="Unassembled WGS sequence"/>
</dbReference>
<dbReference type="InterPro" id="IPR020568">
    <property type="entry name" value="Ribosomal_Su5_D2-typ_SF"/>
</dbReference>
<evidence type="ECO:0000256" key="8">
    <source>
        <dbReference type="ARBA" id="ARBA00022801"/>
    </source>
</evidence>
<evidence type="ECO:0000313" key="13">
    <source>
        <dbReference type="EMBL" id="SOH94016.1"/>
    </source>
</evidence>
<dbReference type="SUPFAM" id="SSF54211">
    <property type="entry name" value="Ribosomal protein S5 domain 2-like"/>
    <property type="match status" value="2"/>
</dbReference>
<dbReference type="NCBIfam" id="TIGR00325">
    <property type="entry name" value="lpxC"/>
    <property type="match status" value="1"/>
</dbReference>
<comment type="function">
    <text evidence="2 12">Catalyzes the hydrolysis of UDP-3-O-myristoyl-N-acetylglucosamine to form UDP-3-O-myristoylglucosamine and acetate, the committed step in lipid A biosynthesis.</text>
</comment>
<dbReference type="PANTHER" id="PTHR33694">
    <property type="entry name" value="UDP-3-O-ACYL-N-ACETYLGLUCOSAMINE DEACETYLASE 1, MITOCHONDRIAL-RELATED"/>
    <property type="match status" value="1"/>
</dbReference>
<reference evidence="14" key="1">
    <citation type="submission" date="2017-09" db="EMBL/GenBank/DDBJ databases">
        <authorList>
            <person name="Varghese N."/>
            <person name="Submissions S."/>
        </authorList>
    </citation>
    <scope>NUCLEOTIDE SEQUENCE [LARGE SCALE GENOMIC DNA]</scope>
    <source>
        <strain evidence="14">C7</strain>
    </source>
</reference>
<evidence type="ECO:0000313" key="14">
    <source>
        <dbReference type="Proteomes" id="UP000220034"/>
    </source>
</evidence>
<evidence type="ECO:0000256" key="1">
    <source>
        <dbReference type="ARBA" id="ARBA00001947"/>
    </source>
</evidence>
<dbReference type="GO" id="GO:0046872">
    <property type="term" value="F:metal ion binding"/>
    <property type="evidence" value="ECO:0007669"/>
    <property type="project" value="UniProtKB-KW"/>
</dbReference>
<keyword evidence="8 12" id="KW-0378">Hydrolase</keyword>
<feature type="binding site" evidence="12">
    <location>
        <position position="88"/>
    </location>
    <ligand>
        <name>Zn(2+)</name>
        <dbReference type="ChEBI" id="CHEBI:29105"/>
    </ligand>
</feature>
<protein>
    <recommendedName>
        <fullName evidence="4 12">UDP-3-O-acyl-N-acetylglucosamine deacetylase</fullName>
        <shortName evidence="12">UDP-3-O-acyl-GlcNAc deacetylase</shortName>
        <ecNumber evidence="4 12">3.5.1.108</ecNumber>
    </recommendedName>
    <alternativeName>
        <fullName evidence="12">UDP-3-O-[R-3-hydroxymyristoyl]-N-acetylglucosamine deacetylase</fullName>
    </alternativeName>
</protein>
<keyword evidence="6 12" id="KW-0441">Lipid A biosynthesis</keyword>
<evidence type="ECO:0000256" key="4">
    <source>
        <dbReference type="ARBA" id="ARBA00012745"/>
    </source>
</evidence>
<evidence type="ECO:0000256" key="7">
    <source>
        <dbReference type="ARBA" id="ARBA00022723"/>
    </source>
</evidence>
<organism evidence="13 14">
    <name type="scientific">Pontivivens marinum</name>
    <dbReference type="NCBI Taxonomy" id="1690039"/>
    <lineage>
        <taxon>Bacteria</taxon>
        <taxon>Pseudomonadati</taxon>
        <taxon>Pseudomonadota</taxon>
        <taxon>Alphaproteobacteria</taxon>
        <taxon>Rhodobacterales</taxon>
        <taxon>Paracoccaceae</taxon>
        <taxon>Pontivivens</taxon>
    </lineage>
</organism>
<dbReference type="InterPro" id="IPR004463">
    <property type="entry name" value="UDP-acyl_GlcNac_deAcase"/>
</dbReference>
<name>A0A2C9CRN6_9RHOB</name>
<dbReference type="UniPathway" id="UPA00359">
    <property type="reaction ID" value="UER00478"/>
</dbReference>
<comment type="catalytic activity">
    <reaction evidence="11 12">
        <text>a UDP-3-O-[(3R)-3-hydroxyacyl]-N-acetyl-alpha-D-glucosamine + H2O = a UDP-3-O-[(3R)-3-hydroxyacyl]-alpha-D-glucosamine + acetate</text>
        <dbReference type="Rhea" id="RHEA:67816"/>
        <dbReference type="ChEBI" id="CHEBI:15377"/>
        <dbReference type="ChEBI" id="CHEBI:30089"/>
        <dbReference type="ChEBI" id="CHEBI:137740"/>
        <dbReference type="ChEBI" id="CHEBI:173225"/>
        <dbReference type="EC" id="3.5.1.108"/>
    </reaction>
</comment>
<evidence type="ECO:0000256" key="10">
    <source>
        <dbReference type="ARBA" id="ARBA00023098"/>
    </source>
</evidence>
<dbReference type="Gene3D" id="3.30.230.20">
    <property type="entry name" value="lpxc deacetylase, domain 1"/>
    <property type="match status" value="1"/>
</dbReference>
<feature type="binding site" evidence="12">
    <location>
        <position position="245"/>
    </location>
    <ligand>
        <name>Zn(2+)</name>
        <dbReference type="ChEBI" id="CHEBI:29105"/>
    </ligand>
</feature>
<dbReference type="AlphaFoldDB" id="A0A2C9CRN6"/>
<comment type="cofactor">
    <cofactor evidence="1 12">
        <name>Zn(2+)</name>
        <dbReference type="ChEBI" id="CHEBI:29105"/>
    </cofactor>
</comment>
<evidence type="ECO:0000256" key="12">
    <source>
        <dbReference type="HAMAP-Rule" id="MF_00388"/>
    </source>
</evidence>
<dbReference type="InterPro" id="IPR011334">
    <property type="entry name" value="UDP-acyl_GlcNac_deAcase_C"/>
</dbReference>
<evidence type="ECO:0000256" key="5">
    <source>
        <dbReference type="ARBA" id="ARBA00022516"/>
    </source>
</evidence>
<keyword evidence="14" id="KW-1185">Reference proteome</keyword>
<dbReference type="HAMAP" id="MF_00388">
    <property type="entry name" value="LpxC"/>
    <property type="match status" value="1"/>
</dbReference>
<comment type="pathway">
    <text evidence="3 12">Glycolipid biosynthesis; lipid IV(A) biosynthesis; lipid IV(A) from (3R)-3-hydroxytetradecanoyl-[acyl-carrier-protein] and UDP-N-acetyl-alpha-D-glucosamine: step 2/6.</text>
</comment>
<gene>
    <name evidence="12" type="primary">lpxC</name>
    <name evidence="13" type="ORF">SAMN06273572_10341</name>
</gene>
<dbReference type="Pfam" id="PF03331">
    <property type="entry name" value="LpxC"/>
    <property type="match status" value="1"/>
</dbReference>
<evidence type="ECO:0000256" key="3">
    <source>
        <dbReference type="ARBA" id="ARBA00005002"/>
    </source>
</evidence>
<accession>A0A2C9CRN6</accession>
<sequence length="316" mass="33730">MGMRAVLQSIFQTTLRRPVRIQGIGLHSGADSTLCIRPAPAFHGIWFRRSDLTGSDTMIPASWDAVSDTMLNTRISNASGVTLSTIEHLMAALQGTGISNALIEVDGPEVPIMDGSAAPFVRQILAAGIAEQAEHRSVLRILKRVELIEDAARASLEPADQFEVDFHIDFPGTAIGRQAKSLAVVNGAFVDHLMDSRTFVRSGDVELLRQNGLALGGSLANAVVVDGSTVQNPEGFRHPDEAVRHKMLDAVGDLALAGAPIIGKYTGIRAGHGVTNRLLRKLFATPDAFRLDSCGVTDVAGLPGVARDEEAMRRIA</sequence>
<dbReference type="EC" id="3.5.1.108" evidence="4 12"/>
<dbReference type="PANTHER" id="PTHR33694:SF1">
    <property type="entry name" value="UDP-3-O-ACYL-N-ACETYLGLUCOSAMINE DEACETYLASE 1, MITOCHONDRIAL-RELATED"/>
    <property type="match status" value="1"/>
</dbReference>
<feature type="binding site" evidence="12">
    <location>
        <position position="249"/>
    </location>
    <ligand>
        <name>Zn(2+)</name>
        <dbReference type="ChEBI" id="CHEBI:29105"/>
    </ligand>
</feature>
<keyword evidence="9 12" id="KW-0862">Zinc</keyword>
<evidence type="ECO:0000256" key="11">
    <source>
        <dbReference type="ARBA" id="ARBA00024535"/>
    </source>
</evidence>
<proteinExistence type="inferred from homology"/>
<evidence type="ECO:0000256" key="6">
    <source>
        <dbReference type="ARBA" id="ARBA00022556"/>
    </source>
</evidence>
<evidence type="ECO:0000256" key="9">
    <source>
        <dbReference type="ARBA" id="ARBA00022833"/>
    </source>
</evidence>
<comment type="similarity">
    <text evidence="12">Belongs to the LpxC family.</text>
</comment>
<evidence type="ECO:0000256" key="2">
    <source>
        <dbReference type="ARBA" id="ARBA00002923"/>
    </source>
</evidence>
<dbReference type="EMBL" id="OCTN01000003">
    <property type="protein sequence ID" value="SOH94016.1"/>
    <property type="molecule type" value="Genomic_DNA"/>
</dbReference>